<keyword evidence="9" id="KW-0812">Transmembrane</keyword>
<protein>
    <recommendedName>
        <fullName evidence="2">histidine kinase</fullName>
        <ecNumber evidence="2">2.7.13.3</ecNumber>
    </recommendedName>
</protein>
<evidence type="ECO:0000256" key="5">
    <source>
        <dbReference type="ARBA" id="ARBA00022741"/>
    </source>
</evidence>
<name>A0A6M0CDI1_9FLAO</name>
<evidence type="ECO:0000256" key="1">
    <source>
        <dbReference type="ARBA" id="ARBA00000085"/>
    </source>
</evidence>
<comment type="catalytic activity">
    <reaction evidence="1">
        <text>ATP + protein L-histidine = ADP + protein N-phospho-L-histidine.</text>
        <dbReference type="EC" id="2.7.13.3"/>
    </reaction>
</comment>
<keyword evidence="3" id="KW-0597">Phosphoprotein</keyword>
<feature type="transmembrane region" description="Helical" evidence="9">
    <location>
        <begin position="702"/>
        <end position="722"/>
    </location>
</feature>
<feature type="signal peptide" evidence="10">
    <location>
        <begin position="1"/>
        <end position="37"/>
    </location>
</feature>
<dbReference type="InterPro" id="IPR011712">
    <property type="entry name" value="Sig_transdc_His_kin_sub3_dim/P"/>
</dbReference>
<dbReference type="InterPro" id="IPR015943">
    <property type="entry name" value="WD40/YVTN_repeat-like_dom_sf"/>
</dbReference>
<evidence type="ECO:0000259" key="11">
    <source>
        <dbReference type="Pfam" id="PF07730"/>
    </source>
</evidence>
<evidence type="ECO:0000256" key="8">
    <source>
        <dbReference type="ARBA" id="ARBA00023012"/>
    </source>
</evidence>
<keyword evidence="13" id="KW-1185">Reference proteome</keyword>
<dbReference type="Gene3D" id="2.130.10.10">
    <property type="entry name" value="YVTN repeat-like/Quinoprotein amine dehydrogenase"/>
    <property type="match status" value="3"/>
</dbReference>
<dbReference type="CDD" id="cd16917">
    <property type="entry name" value="HATPase_UhpB-NarQ-NarX-like"/>
    <property type="match status" value="1"/>
</dbReference>
<dbReference type="EMBL" id="JAABOQ010000001">
    <property type="protein sequence ID" value="NER15856.1"/>
    <property type="molecule type" value="Genomic_DNA"/>
</dbReference>
<reference evidence="12 13" key="1">
    <citation type="submission" date="2020-01" db="EMBL/GenBank/DDBJ databases">
        <title>Spongiivirga citrea KCTC 32990T.</title>
        <authorList>
            <person name="Wang G."/>
        </authorList>
    </citation>
    <scope>NUCLEOTIDE SEQUENCE [LARGE SCALE GENOMIC DNA]</scope>
    <source>
        <strain evidence="12 13">KCTC 32990</strain>
    </source>
</reference>
<accession>A0A6M0CDI1</accession>
<evidence type="ECO:0000256" key="4">
    <source>
        <dbReference type="ARBA" id="ARBA00022679"/>
    </source>
</evidence>
<sequence length="950" mass="108641">MKKPYFASVNFQRLLTYFYKKCFLSVACCLFGGLCYAQTNIKHYTSSDGLAHDVTYNIIQDSKGYIWICTDDGLSKFDGKKFTNYGLKNGLTSNYIMDVKELDSTTLVISTWGGGLHFLKNDTIFKSSKFHDNNTKILDIDLSDDMIYVQSGSRFFFYSLKDSTLSKQSFIDGDRFSDAYKNVISFNHVGLSHLDDKLVIHDQGSSSNNISGIRLLKNTKETAPYFEFLDTLEISAATKNRNNQYVFGTTNQLIFTSSSSITNTHLVSSIPANEKIVKIRCSPKELNTYFIIARDSYGFKTLYSYNTLTKESNNLLEEFNINTTISDAIFDFEGNLWITTFGNGVYCYYHSNPTIKNKIEGNYVVDLTYFRNNIYALTPSKLFKFLDEEIVATYPLNGFAKKLTVVDDSLFVSALNASSEKSISGFNFINGRFIDKSSHGIIVQTDTIKVDGKTIYDGDEIVVNAIEDEQDKITFYTNKGRWSYTPKNDLFEPDSIFNQTVYGDRIQGHKKQKDSYYIYTDKGLFLVKKDSIKVYDEKKGIQNERINDLFVDETLYLATQGGLSIIENDNILNFSKSIGFNSLAINKILPVNNSLWLAGDNGISIIERKSLKETPPPRMNITQDNTLFKYEVISFEDVGIKVAYRLNNNDWVSLNPTENNIDFSSYAKDDYEVIFKSRKDHSNWVYSDTFKFAIRPPWYQRWWVLAIGAFSIVAVIGLSFYYRLRAISKRNIILQNAISKRIVAEKELGEVRDTIARDFHDDLGNKLASISLLSDLLSKRVSTSNTNLIKSIKEDADHLYKGTKDFIFSLQEKSNYLDEVSFYLSDFAEDYLYQFGISFELESDIKKGIKLPYYWSKQIIFIFKEAITNTVKHSHAKNAYMSFHFQNRTLTIELKDDGVGFDLDEVSMNGLTNMKTRADKINCELVLQTKNDQGTCIIFKGKLPQKGRAD</sequence>
<dbReference type="Gene3D" id="1.20.5.1930">
    <property type="match status" value="1"/>
</dbReference>
<gene>
    <name evidence="12" type="ORF">GWK10_01475</name>
</gene>
<keyword evidence="4" id="KW-0808">Transferase</keyword>
<dbReference type="Proteomes" id="UP000474296">
    <property type="component" value="Unassembled WGS sequence"/>
</dbReference>
<evidence type="ECO:0000256" key="6">
    <source>
        <dbReference type="ARBA" id="ARBA00022777"/>
    </source>
</evidence>
<evidence type="ECO:0000256" key="10">
    <source>
        <dbReference type="SAM" id="SignalP"/>
    </source>
</evidence>
<dbReference type="Pfam" id="PF07730">
    <property type="entry name" value="HisKA_3"/>
    <property type="match status" value="1"/>
</dbReference>
<dbReference type="GO" id="GO:0005524">
    <property type="term" value="F:ATP binding"/>
    <property type="evidence" value="ECO:0007669"/>
    <property type="project" value="UniProtKB-KW"/>
</dbReference>
<evidence type="ECO:0000313" key="13">
    <source>
        <dbReference type="Proteomes" id="UP000474296"/>
    </source>
</evidence>
<keyword evidence="6" id="KW-0418">Kinase</keyword>
<dbReference type="PANTHER" id="PTHR24421">
    <property type="entry name" value="NITRATE/NITRITE SENSOR PROTEIN NARX-RELATED"/>
    <property type="match status" value="1"/>
</dbReference>
<dbReference type="GO" id="GO:0000155">
    <property type="term" value="F:phosphorelay sensor kinase activity"/>
    <property type="evidence" value="ECO:0007669"/>
    <property type="project" value="InterPro"/>
</dbReference>
<keyword evidence="9" id="KW-0472">Membrane</keyword>
<dbReference type="GO" id="GO:0016020">
    <property type="term" value="C:membrane"/>
    <property type="evidence" value="ECO:0007669"/>
    <property type="project" value="InterPro"/>
</dbReference>
<comment type="caution">
    <text evidence="12">The sequence shown here is derived from an EMBL/GenBank/DDBJ whole genome shotgun (WGS) entry which is preliminary data.</text>
</comment>
<feature type="chain" id="PRO_5027119714" description="histidine kinase" evidence="10">
    <location>
        <begin position="38"/>
        <end position="950"/>
    </location>
</feature>
<evidence type="ECO:0000256" key="2">
    <source>
        <dbReference type="ARBA" id="ARBA00012438"/>
    </source>
</evidence>
<dbReference type="RefSeq" id="WP_164029122.1">
    <property type="nucleotide sequence ID" value="NZ_JAABOQ010000001.1"/>
</dbReference>
<dbReference type="PANTHER" id="PTHR24421:SF10">
    <property type="entry name" value="NITRATE_NITRITE SENSOR PROTEIN NARQ"/>
    <property type="match status" value="1"/>
</dbReference>
<dbReference type="InterPro" id="IPR036890">
    <property type="entry name" value="HATPase_C_sf"/>
</dbReference>
<evidence type="ECO:0000256" key="3">
    <source>
        <dbReference type="ARBA" id="ARBA00022553"/>
    </source>
</evidence>
<dbReference type="AlphaFoldDB" id="A0A6M0CDI1"/>
<dbReference type="InterPro" id="IPR050482">
    <property type="entry name" value="Sensor_HK_TwoCompSys"/>
</dbReference>
<proteinExistence type="predicted"/>
<keyword evidence="7" id="KW-0067">ATP-binding</keyword>
<keyword evidence="10" id="KW-0732">Signal</keyword>
<evidence type="ECO:0000256" key="7">
    <source>
        <dbReference type="ARBA" id="ARBA00022840"/>
    </source>
</evidence>
<evidence type="ECO:0000313" key="12">
    <source>
        <dbReference type="EMBL" id="NER15856.1"/>
    </source>
</evidence>
<evidence type="ECO:0000256" key="9">
    <source>
        <dbReference type="SAM" id="Phobius"/>
    </source>
</evidence>
<organism evidence="12 13">
    <name type="scientific">Spongiivirga citrea</name>
    <dbReference type="NCBI Taxonomy" id="1481457"/>
    <lineage>
        <taxon>Bacteria</taxon>
        <taxon>Pseudomonadati</taxon>
        <taxon>Bacteroidota</taxon>
        <taxon>Flavobacteriia</taxon>
        <taxon>Flavobacteriales</taxon>
        <taxon>Flavobacteriaceae</taxon>
        <taxon>Spongiivirga</taxon>
    </lineage>
</organism>
<dbReference type="Gene3D" id="3.30.565.10">
    <property type="entry name" value="Histidine kinase-like ATPase, C-terminal domain"/>
    <property type="match status" value="1"/>
</dbReference>
<feature type="domain" description="Signal transduction histidine kinase subgroup 3 dimerisation and phosphoacceptor" evidence="11">
    <location>
        <begin position="752"/>
        <end position="812"/>
    </location>
</feature>
<dbReference type="EC" id="2.7.13.3" evidence="2"/>
<dbReference type="GO" id="GO:0046983">
    <property type="term" value="F:protein dimerization activity"/>
    <property type="evidence" value="ECO:0007669"/>
    <property type="project" value="InterPro"/>
</dbReference>
<keyword evidence="8" id="KW-0902">Two-component regulatory system</keyword>
<dbReference type="SUPFAM" id="SSF55874">
    <property type="entry name" value="ATPase domain of HSP90 chaperone/DNA topoisomerase II/histidine kinase"/>
    <property type="match status" value="1"/>
</dbReference>
<keyword evidence="9" id="KW-1133">Transmembrane helix</keyword>
<keyword evidence="5" id="KW-0547">Nucleotide-binding</keyword>